<feature type="compositionally biased region" description="Low complexity" evidence="1">
    <location>
        <begin position="638"/>
        <end position="661"/>
    </location>
</feature>
<dbReference type="Proteomes" id="UP001497453">
    <property type="component" value="Chromosome 6"/>
</dbReference>
<proteinExistence type="predicted"/>
<keyword evidence="4" id="KW-1185">Reference proteome</keyword>
<dbReference type="Gene3D" id="1.10.510.10">
    <property type="entry name" value="Transferase(Phosphotransferase) domain 1"/>
    <property type="match status" value="1"/>
</dbReference>
<dbReference type="InterPro" id="IPR040976">
    <property type="entry name" value="Pkinase_fungal"/>
</dbReference>
<dbReference type="PANTHER" id="PTHR38248:SF2">
    <property type="entry name" value="FUNK1 11"/>
    <property type="match status" value="1"/>
</dbReference>
<evidence type="ECO:0000313" key="3">
    <source>
        <dbReference type="EMBL" id="CAL1710593.1"/>
    </source>
</evidence>
<accession>A0ABP1DU64</accession>
<feature type="region of interest" description="Disordered" evidence="1">
    <location>
        <begin position="711"/>
        <end position="764"/>
    </location>
</feature>
<feature type="domain" description="Fungal-type protein kinase" evidence="2">
    <location>
        <begin position="390"/>
        <end position="520"/>
    </location>
</feature>
<organism evidence="3 4">
    <name type="scientific">Somion occarium</name>
    <dbReference type="NCBI Taxonomy" id="3059160"/>
    <lineage>
        <taxon>Eukaryota</taxon>
        <taxon>Fungi</taxon>
        <taxon>Dikarya</taxon>
        <taxon>Basidiomycota</taxon>
        <taxon>Agaricomycotina</taxon>
        <taxon>Agaricomycetes</taxon>
        <taxon>Polyporales</taxon>
        <taxon>Cerrenaceae</taxon>
        <taxon>Somion</taxon>
    </lineage>
</organism>
<dbReference type="PANTHER" id="PTHR38248">
    <property type="entry name" value="FUNK1 6"/>
    <property type="match status" value="1"/>
</dbReference>
<evidence type="ECO:0000313" key="4">
    <source>
        <dbReference type="Proteomes" id="UP001497453"/>
    </source>
</evidence>
<name>A0ABP1DU64_9APHY</name>
<evidence type="ECO:0000259" key="2">
    <source>
        <dbReference type="Pfam" id="PF17667"/>
    </source>
</evidence>
<dbReference type="EMBL" id="OZ037949">
    <property type="protein sequence ID" value="CAL1710593.1"/>
    <property type="molecule type" value="Genomic_DNA"/>
</dbReference>
<feature type="domain" description="Fungal-type protein kinase" evidence="2">
    <location>
        <begin position="164"/>
        <end position="363"/>
    </location>
</feature>
<reference evidence="4" key="1">
    <citation type="submission" date="2024-04" db="EMBL/GenBank/DDBJ databases">
        <authorList>
            <person name="Shaw F."/>
            <person name="Minotto A."/>
        </authorList>
    </citation>
    <scope>NUCLEOTIDE SEQUENCE [LARGE SCALE GENOMIC DNA]</scope>
</reference>
<feature type="compositionally biased region" description="Polar residues" evidence="1">
    <location>
        <begin position="738"/>
        <end position="748"/>
    </location>
</feature>
<sequence>MDDGRVAEIPVLDFLEELVPGPAFKHPDDIEAECYKVFNHYGYKKGKKGHIQKEEELYPKLCHIVQMVLDRAHEHWGRHKLLAKDIANWPEDGNERRKVDCGIYRASDYRAYTLTEKEKKEKLDECYEFAARNSFTHLVLPCEFKIDEDAEGFGTGPELHLPQGKSAQKTRGQIVEYAAELMARQHRTHLYLVYIYRDYARLFYFDHVSTVMSERFDYVRYPANLLEFFYRIGSMSFAELGYDPTITLATTEEIDMMRKCASALDPSDYRKAYIDHAMQNALDYGDKAKWPIYKALVPPKNIEQDGPQAFLIGRPRSCGSSLLGRATKGFVAFNLQTHTFMFLKDSWRTTNSRSEVVMYERLKSVSPYIATLHCGGDLSPEQVTQSQSFHQDIGFISRIHHRLVIEEIGRPLAEYENPYELTFVVYCAFLAHQAAWLEGGILHRDISDNNVLIVYNDRGEAFGMLIDWDLSRFADELDKASDRNRSGTWRYLAALRLKYPMKCYQLADDIESFVHLISWFALKYHKHDLLTGPANTFATYVHSHFLDCHQEGGLYTGCGNKYTMMQYGVLGYELTQEKDLTELLQSLIKLCKEHYSTIDKEGMKKYAASKQDSDTTAVSPLLIRARRDIPRPQMGIHASTSQGSESSSSNIPPANSPASLSTVSRPTLDTHDLVLEEFFKAVQKDWKTYPKCDDQFLPLCSVNMTEGRSFIVGTTSQRSSKRKGSSDDQSSMKRQRSESGSRPITRSQAARGVGSGLHSVDEVA</sequence>
<evidence type="ECO:0000256" key="1">
    <source>
        <dbReference type="SAM" id="MobiDB-lite"/>
    </source>
</evidence>
<gene>
    <name evidence="3" type="ORF">GFSPODELE1_LOCUS7904</name>
</gene>
<feature type="region of interest" description="Disordered" evidence="1">
    <location>
        <begin position="629"/>
        <end position="664"/>
    </location>
</feature>
<protein>
    <recommendedName>
        <fullName evidence="2">Fungal-type protein kinase domain-containing protein</fullName>
    </recommendedName>
</protein>
<dbReference type="Pfam" id="PF17667">
    <property type="entry name" value="Pkinase_fungal"/>
    <property type="match status" value="2"/>
</dbReference>
<dbReference type="InterPro" id="IPR011009">
    <property type="entry name" value="Kinase-like_dom_sf"/>
</dbReference>
<dbReference type="SUPFAM" id="SSF56112">
    <property type="entry name" value="Protein kinase-like (PK-like)"/>
    <property type="match status" value="1"/>
</dbReference>